<dbReference type="EMBL" id="VSSQ01034066">
    <property type="protein sequence ID" value="MPM85883.1"/>
    <property type="molecule type" value="Genomic_DNA"/>
</dbReference>
<sequence length="49" mass="5406">MRLPTIDNNDAEIDEKDTAKMVAYAMEHGSYEVIKRFLEAYGINGNGGG</sequence>
<reference evidence="1" key="1">
    <citation type="submission" date="2019-08" db="EMBL/GenBank/DDBJ databases">
        <authorList>
            <person name="Kucharzyk K."/>
            <person name="Murdoch R.W."/>
            <person name="Higgins S."/>
            <person name="Loffler F."/>
        </authorList>
    </citation>
    <scope>NUCLEOTIDE SEQUENCE</scope>
</reference>
<dbReference type="AlphaFoldDB" id="A0A645DAD6"/>
<proteinExistence type="predicted"/>
<accession>A0A645DAD6</accession>
<comment type="caution">
    <text evidence="1">The sequence shown here is derived from an EMBL/GenBank/DDBJ whole genome shotgun (WGS) entry which is preliminary data.</text>
</comment>
<gene>
    <name evidence="1" type="ORF">SDC9_132966</name>
</gene>
<name>A0A645DAD6_9ZZZZ</name>
<organism evidence="1">
    <name type="scientific">bioreactor metagenome</name>
    <dbReference type="NCBI Taxonomy" id="1076179"/>
    <lineage>
        <taxon>unclassified sequences</taxon>
        <taxon>metagenomes</taxon>
        <taxon>ecological metagenomes</taxon>
    </lineage>
</organism>
<evidence type="ECO:0000313" key="1">
    <source>
        <dbReference type="EMBL" id="MPM85883.1"/>
    </source>
</evidence>
<protein>
    <submittedName>
        <fullName evidence="1">Uncharacterized protein</fullName>
    </submittedName>
</protein>